<dbReference type="SUPFAM" id="SSF81665">
    <property type="entry name" value="Calcium ATPase, transmembrane domain M"/>
    <property type="match status" value="1"/>
</dbReference>
<dbReference type="GO" id="GO:0005524">
    <property type="term" value="F:ATP binding"/>
    <property type="evidence" value="ECO:0007669"/>
    <property type="project" value="UniProtKB-KW"/>
</dbReference>
<evidence type="ECO:0000256" key="4">
    <source>
        <dbReference type="ARBA" id="ARBA00022692"/>
    </source>
</evidence>
<dbReference type="EMBL" id="CAMXCT010001137">
    <property type="protein sequence ID" value="CAI3987160.1"/>
    <property type="molecule type" value="Genomic_DNA"/>
</dbReference>
<keyword evidence="6" id="KW-0067">ATP-binding</keyword>
<comment type="caution">
    <text evidence="11">The sequence shown here is derived from an EMBL/GenBank/DDBJ whole genome shotgun (WGS) entry which is preliminary data.</text>
</comment>
<evidence type="ECO:0000256" key="5">
    <source>
        <dbReference type="ARBA" id="ARBA00022741"/>
    </source>
</evidence>
<dbReference type="InterPro" id="IPR008250">
    <property type="entry name" value="ATPase_P-typ_transduc_dom_A_sf"/>
</dbReference>
<dbReference type="GO" id="GO:0016020">
    <property type="term" value="C:membrane"/>
    <property type="evidence" value="ECO:0007669"/>
    <property type="project" value="UniProtKB-SubCell"/>
</dbReference>
<evidence type="ECO:0000256" key="7">
    <source>
        <dbReference type="ARBA" id="ARBA00022967"/>
    </source>
</evidence>
<reference evidence="11" key="1">
    <citation type="submission" date="2022-10" db="EMBL/GenBank/DDBJ databases">
        <authorList>
            <person name="Chen Y."/>
            <person name="Dougan E. K."/>
            <person name="Chan C."/>
            <person name="Rhodes N."/>
            <person name="Thang M."/>
        </authorList>
    </citation>
    <scope>NUCLEOTIDE SEQUENCE</scope>
</reference>
<comment type="subcellular location">
    <subcellularLocation>
        <location evidence="1">Membrane</location>
        <topology evidence="1">Multi-pass membrane protein</topology>
    </subcellularLocation>
</comment>
<evidence type="ECO:0000256" key="6">
    <source>
        <dbReference type="ARBA" id="ARBA00022840"/>
    </source>
</evidence>
<name>A0A9P1C956_9DINO</name>
<dbReference type="Pfam" id="PF00122">
    <property type="entry name" value="E1-E2_ATPase"/>
    <property type="match status" value="1"/>
</dbReference>
<reference evidence="12" key="2">
    <citation type="submission" date="2024-04" db="EMBL/GenBank/DDBJ databases">
        <authorList>
            <person name="Chen Y."/>
            <person name="Shah S."/>
            <person name="Dougan E. K."/>
            <person name="Thang M."/>
            <person name="Chan C."/>
        </authorList>
    </citation>
    <scope>NUCLEOTIDE SEQUENCE [LARGE SCALE GENOMIC DNA]</scope>
</reference>
<evidence type="ECO:0000256" key="8">
    <source>
        <dbReference type="ARBA" id="ARBA00022989"/>
    </source>
</evidence>
<evidence type="ECO:0000313" key="13">
    <source>
        <dbReference type="EMBL" id="CAL4774472.1"/>
    </source>
</evidence>
<comment type="similarity">
    <text evidence="2">Belongs to the cation transport ATPase (P-type) (TC 3.A.3) family. Type IIIA subfamily.</text>
</comment>
<keyword evidence="3" id="KW-0597">Phosphoprotein</keyword>
<keyword evidence="14" id="KW-1185">Reference proteome</keyword>
<dbReference type="Gene3D" id="2.70.150.10">
    <property type="entry name" value="Calcium-transporting ATPase, cytoplasmic transduction domain A"/>
    <property type="match status" value="1"/>
</dbReference>
<evidence type="ECO:0000313" key="11">
    <source>
        <dbReference type="EMBL" id="CAI3987160.1"/>
    </source>
</evidence>
<keyword evidence="5" id="KW-0547">Nucleotide-binding</keyword>
<accession>A0A9P1C956</accession>
<dbReference type="EMBL" id="CAMXCT020001137">
    <property type="protein sequence ID" value="CAL1140535.1"/>
    <property type="molecule type" value="Genomic_DNA"/>
</dbReference>
<dbReference type="EMBL" id="CAMXCT030001137">
    <property type="protein sequence ID" value="CAL4774472.1"/>
    <property type="molecule type" value="Genomic_DNA"/>
</dbReference>
<evidence type="ECO:0000256" key="2">
    <source>
        <dbReference type="ARBA" id="ARBA00008804"/>
    </source>
</evidence>
<dbReference type="OrthoDB" id="448990at2759"/>
<gene>
    <name evidence="11" type="ORF">C1SCF055_LOCUS14453</name>
</gene>
<protein>
    <submittedName>
        <fullName evidence="13">Cation-transporting ATPase MJ1226</fullName>
    </submittedName>
</protein>
<keyword evidence="9" id="KW-0472">Membrane</keyword>
<dbReference type="Proteomes" id="UP001152797">
    <property type="component" value="Unassembled WGS sequence"/>
</dbReference>
<sequence length="182" mass="19833">MFLKQFTGPMQIMIECAALLCFLIHNWPDFTIIMVLLLTNGTLGFFEEKTAQASVDALKAGLEKKMPVKRNGKFDSIPVVQVVPGDILFMRGGDIVPADCYWLEGDPCQVDEAALTGESLPVKVPRKDDHGKQFSGRQMWSGSILKVGECQAVVSHTGVNTMIGEAAKAIQDASGKDDGFVR</sequence>
<evidence type="ECO:0000259" key="10">
    <source>
        <dbReference type="Pfam" id="PF00122"/>
    </source>
</evidence>
<dbReference type="PANTHER" id="PTHR42861">
    <property type="entry name" value="CALCIUM-TRANSPORTING ATPASE"/>
    <property type="match status" value="1"/>
</dbReference>
<evidence type="ECO:0000313" key="12">
    <source>
        <dbReference type="EMBL" id="CAL1140535.1"/>
    </source>
</evidence>
<proteinExistence type="inferred from homology"/>
<dbReference type="InterPro" id="IPR023298">
    <property type="entry name" value="ATPase_P-typ_TM_dom_sf"/>
</dbReference>
<dbReference type="FunFam" id="2.70.150.10:FF:000042">
    <property type="entry name" value="Plasma membrane ATPase"/>
    <property type="match status" value="1"/>
</dbReference>
<keyword evidence="8" id="KW-1133">Transmembrane helix</keyword>
<evidence type="ECO:0000256" key="3">
    <source>
        <dbReference type="ARBA" id="ARBA00022553"/>
    </source>
</evidence>
<evidence type="ECO:0000313" key="14">
    <source>
        <dbReference type="Proteomes" id="UP001152797"/>
    </source>
</evidence>
<keyword evidence="4" id="KW-0812">Transmembrane</keyword>
<organism evidence="11">
    <name type="scientific">Cladocopium goreaui</name>
    <dbReference type="NCBI Taxonomy" id="2562237"/>
    <lineage>
        <taxon>Eukaryota</taxon>
        <taxon>Sar</taxon>
        <taxon>Alveolata</taxon>
        <taxon>Dinophyceae</taxon>
        <taxon>Suessiales</taxon>
        <taxon>Symbiodiniaceae</taxon>
        <taxon>Cladocopium</taxon>
    </lineage>
</organism>
<keyword evidence="7" id="KW-1278">Translocase</keyword>
<evidence type="ECO:0000256" key="1">
    <source>
        <dbReference type="ARBA" id="ARBA00004141"/>
    </source>
</evidence>
<dbReference type="InterPro" id="IPR059000">
    <property type="entry name" value="ATPase_P-type_domA"/>
</dbReference>
<dbReference type="SUPFAM" id="SSF81653">
    <property type="entry name" value="Calcium ATPase, transduction domain A"/>
    <property type="match status" value="1"/>
</dbReference>
<feature type="domain" description="P-type ATPase A" evidence="10">
    <location>
        <begin position="65"/>
        <end position="171"/>
    </location>
</feature>
<dbReference type="Gene3D" id="1.20.1110.10">
    <property type="entry name" value="Calcium-transporting ATPase, transmembrane domain"/>
    <property type="match status" value="1"/>
</dbReference>
<dbReference type="AlphaFoldDB" id="A0A9P1C956"/>
<evidence type="ECO:0000256" key="9">
    <source>
        <dbReference type="ARBA" id="ARBA00023136"/>
    </source>
</evidence>